<dbReference type="Pfam" id="PF01266">
    <property type="entry name" value="DAO"/>
    <property type="match status" value="1"/>
</dbReference>
<accession>A0ABT3PYL6</accession>
<reference evidence="2 3" key="1">
    <citation type="submission" date="2021-11" db="EMBL/GenBank/DDBJ databases">
        <title>Aliifidinibius sp. nov., a new bacterium isolated from saline soil.</title>
        <authorList>
            <person name="Galisteo C."/>
            <person name="De La Haba R."/>
            <person name="Sanchez-Porro C."/>
            <person name="Ventosa A."/>
        </authorList>
    </citation>
    <scope>NUCLEOTIDE SEQUENCE [LARGE SCALE GENOMIC DNA]</scope>
    <source>
        <strain evidence="2 3">KACC 190600</strain>
    </source>
</reference>
<dbReference type="Gene3D" id="3.50.50.60">
    <property type="entry name" value="FAD/NAD(P)-binding domain"/>
    <property type="match status" value="1"/>
</dbReference>
<evidence type="ECO:0000313" key="2">
    <source>
        <dbReference type="EMBL" id="MCW9712957.1"/>
    </source>
</evidence>
<organism evidence="2 3">
    <name type="scientific">Fodinibius salicampi</name>
    <dbReference type="NCBI Taxonomy" id="1920655"/>
    <lineage>
        <taxon>Bacteria</taxon>
        <taxon>Pseudomonadati</taxon>
        <taxon>Balneolota</taxon>
        <taxon>Balneolia</taxon>
        <taxon>Balneolales</taxon>
        <taxon>Balneolaceae</taxon>
        <taxon>Fodinibius</taxon>
    </lineage>
</organism>
<comment type="caution">
    <text evidence="2">The sequence shown here is derived from an EMBL/GenBank/DDBJ whole genome shotgun (WGS) entry which is preliminary data.</text>
</comment>
<dbReference type="RefSeq" id="WP_265789324.1">
    <property type="nucleotide sequence ID" value="NZ_BAABRS010000002.1"/>
</dbReference>
<name>A0ABT3PYL6_9BACT</name>
<evidence type="ECO:0000259" key="1">
    <source>
        <dbReference type="Pfam" id="PF01266"/>
    </source>
</evidence>
<sequence>MKSQASFWEADVSKNRYDLIVVGAGIVGLSSALFYKRKHSEKQVLVLDRASHPLGASTRNAGFACVGSIGEHLADMEKESEKNIGRRIIRRYRGLQLLKETLGEKAIGYEACGGYEFFNSQQKFKEVAPEIDHFNGWLEELLGEEGVYEAQRLEGYPVIYNRLEGALHPGKMMQELIRKTSESGVEIRWNAPVQEVGSSGEVELQNGESSSLILKGQNVLMAVNGFARKLLPEIEVHPARGLVLVTDEQDVMPWKGTFHHDRGYIYFRNIGNRLLIGGARNIAVEEEETNQFGINERIKDYLIGFVSNVLRLPPGWQIDYEWSGIMGFTPTKTPIVERVDGCRYIAAGLSGMGIAIGMDVGRSAAEMMD</sequence>
<dbReference type="SUPFAM" id="SSF51971">
    <property type="entry name" value="Nucleotide-binding domain"/>
    <property type="match status" value="1"/>
</dbReference>
<dbReference type="Gene3D" id="3.30.9.10">
    <property type="entry name" value="D-Amino Acid Oxidase, subunit A, domain 2"/>
    <property type="match status" value="1"/>
</dbReference>
<dbReference type="Proteomes" id="UP001207337">
    <property type="component" value="Unassembled WGS sequence"/>
</dbReference>
<gene>
    <name evidence="2" type="ORF">LQ318_08570</name>
</gene>
<proteinExistence type="predicted"/>
<protein>
    <submittedName>
        <fullName evidence="2">FAD-binding oxidoreductase</fullName>
    </submittedName>
</protein>
<dbReference type="InterPro" id="IPR006076">
    <property type="entry name" value="FAD-dep_OxRdtase"/>
</dbReference>
<keyword evidence="3" id="KW-1185">Reference proteome</keyword>
<dbReference type="PANTHER" id="PTHR13847:SF281">
    <property type="entry name" value="FAD DEPENDENT OXIDOREDUCTASE DOMAIN-CONTAINING PROTEIN"/>
    <property type="match status" value="1"/>
</dbReference>
<evidence type="ECO:0000313" key="3">
    <source>
        <dbReference type="Proteomes" id="UP001207337"/>
    </source>
</evidence>
<dbReference type="PANTHER" id="PTHR13847">
    <property type="entry name" value="SARCOSINE DEHYDROGENASE-RELATED"/>
    <property type="match status" value="1"/>
</dbReference>
<dbReference type="EMBL" id="JAJNDC010000002">
    <property type="protein sequence ID" value="MCW9712957.1"/>
    <property type="molecule type" value="Genomic_DNA"/>
</dbReference>
<feature type="domain" description="FAD dependent oxidoreductase" evidence="1">
    <location>
        <begin position="18"/>
        <end position="367"/>
    </location>
</feature>
<dbReference type="InterPro" id="IPR036188">
    <property type="entry name" value="FAD/NAD-bd_sf"/>
</dbReference>